<dbReference type="PATRIC" id="fig|1423747.3.peg.978"/>
<keyword evidence="1" id="KW-0472">Membrane</keyword>
<dbReference type="PANTHER" id="PTHR37305">
    <property type="entry name" value="INTEGRAL MEMBRANE PROTEIN-RELATED"/>
    <property type="match status" value="1"/>
</dbReference>
<feature type="transmembrane region" description="Helical" evidence="1">
    <location>
        <begin position="141"/>
        <end position="162"/>
    </location>
</feature>
<proteinExistence type="predicted"/>
<dbReference type="AlphaFoldDB" id="A0A0R1RYL7"/>
<name>A0A0R1RYL7_9LACO</name>
<dbReference type="OrthoDB" id="2295852at2"/>
<protein>
    <submittedName>
        <fullName evidence="2">ABC superfamily ATP binding cassette transporter, membrane protein</fullName>
    </submittedName>
</protein>
<sequence length="256" mass="29700">MMADSLYQEYYKFFHKKMVWYAPILLIPLMLLAWLLFKFEFSRYLVISSFLAGPWIEMLLVVIGAGIFSMEFQEGTILTLLYKASSKRDIYFSKFLVIFCYDVVLHVIAFGLTIVLSLIIFPGQVDWFAVYQYQQPLIVNLILTLLVGLVASLLTIALLFFFSSLSKNNSLAVVISFVLIFMGQGLSDNLLNKYETFDFIIKWNPLNMLNLQNQYTTYVVYHELTQLSNLQIIGGALCYTLIFLEFGYLIFSHRKF</sequence>
<dbReference type="Proteomes" id="UP000051264">
    <property type="component" value="Unassembled WGS sequence"/>
</dbReference>
<evidence type="ECO:0000313" key="2">
    <source>
        <dbReference type="EMBL" id="KRL62086.1"/>
    </source>
</evidence>
<feature type="transmembrane region" description="Helical" evidence="1">
    <location>
        <begin position="20"/>
        <end position="37"/>
    </location>
</feature>
<evidence type="ECO:0000256" key="1">
    <source>
        <dbReference type="SAM" id="Phobius"/>
    </source>
</evidence>
<feature type="transmembrane region" description="Helical" evidence="1">
    <location>
        <begin position="91"/>
        <end position="121"/>
    </location>
</feature>
<gene>
    <name evidence="2" type="ORF">FC69_GL000958</name>
</gene>
<dbReference type="eggNOG" id="COG1277">
    <property type="taxonomic scope" value="Bacteria"/>
</dbReference>
<dbReference type="STRING" id="1423747.FC69_GL000958"/>
<keyword evidence="1" id="KW-0812">Transmembrane</keyword>
<reference evidence="2 3" key="1">
    <citation type="journal article" date="2015" name="Genome Announc.">
        <title>Expanding the biotechnology potential of lactobacilli through comparative genomics of 213 strains and associated genera.</title>
        <authorList>
            <person name="Sun Z."/>
            <person name="Harris H.M."/>
            <person name="McCann A."/>
            <person name="Guo C."/>
            <person name="Argimon S."/>
            <person name="Zhang W."/>
            <person name="Yang X."/>
            <person name="Jeffery I.B."/>
            <person name="Cooney J.C."/>
            <person name="Kagawa T.F."/>
            <person name="Liu W."/>
            <person name="Song Y."/>
            <person name="Salvetti E."/>
            <person name="Wrobel A."/>
            <person name="Rasinkangas P."/>
            <person name="Parkhill J."/>
            <person name="Rea M.C."/>
            <person name="O'Sullivan O."/>
            <person name="Ritari J."/>
            <person name="Douillard F.P."/>
            <person name="Paul Ross R."/>
            <person name="Yang R."/>
            <person name="Briner A.E."/>
            <person name="Felis G.E."/>
            <person name="de Vos W.M."/>
            <person name="Barrangou R."/>
            <person name="Klaenhammer T.R."/>
            <person name="Caufield P.W."/>
            <person name="Cui Y."/>
            <person name="Zhang H."/>
            <person name="O'Toole P.W."/>
        </authorList>
    </citation>
    <scope>NUCLEOTIDE SEQUENCE [LARGE SCALE GENOMIC DNA]</scope>
    <source>
        <strain evidence="2 3">DSM 14340</strain>
    </source>
</reference>
<feature type="transmembrane region" description="Helical" evidence="1">
    <location>
        <begin position="230"/>
        <end position="251"/>
    </location>
</feature>
<dbReference type="EMBL" id="AZEX01000001">
    <property type="protein sequence ID" value="KRL62086.1"/>
    <property type="molecule type" value="Genomic_DNA"/>
</dbReference>
<evidence type="ECO:0000313" key="3">
    <source>
        <dbReference type="Proteomes" id="UP000051264"/>
    </source>
</evidence>
<feature type="transmembrane region" description="Helical" evidence="1">
    <location>
        <begin position="169"/>
        <end position="187"/>
    </location>
</feature>
<organism evidence="2 3">
    <name type="scientific">Latilactobacillus fuchuensis DSM 14340 = JCM 11249</name>
    <dbReference type="NCBI Taxonomy" id="1423747"/>
    <lineage>
        <taxon>Bacteria</taxon>
        <taxon>Bacillati</taxon>
        <taxon>Bacillota</taxon>
        <taxon>Bacilli</taxon>
        <taxon>Lactobacillales</taxon>
        <taxon>Lactobacillaceae</taxon>
        <taxon>Latilactobacillus</taxon>
    </lineage>
</organism>
<keyword evidence="1" id="KW-1133">Transmembrane helix</keyword>
<comment type="caution">
    <text evidence="2">The sequence shown here is derived from an EMBL/GenBank/DDBJ whole genome shotgun (WGS) entry which is preliminary data.</text>
</comment>
<accession>A0A0R1RYL7</accession>
<feature type="transmembrane region" description="Helical" evidence="1">
    <location>
        <begin position="43"/>
        <end position="70"/>
    </location>
</feature>
<dbReference type="Pfam" id="PF12730">
    <property type="entry name" value="ABC2_membrane_4"/>
    <property type="match status" value="1"/>
</dbReference>
<dbReference type="PANTHER" id="PTHR37305:SF1">
    <property type="entry name" value="MEMBRANE PROTEIN"/>
    <property type="match status" value="1"/>
</dbReference>